<evidence type="ECO:0000256" key="3">
    <source>
        <dbReference type="SAM" id="MobiDB-lite"/>
    </source>
</evidence>
<dbReference type="STRING" id="1198029.A0A1U7LJ82"/>
<dbReference type="EMBL" id="LXFE01002924">
    <property type="protein sequence ID" value="OLL22704.1"/>
    <property type="molecule type" value="Genomic_DNA"/>
</dbReference>
<dbReference type="AlphaFoldDB" id="A0A1U7LJ82"/>
<evidence type="ECO:0000313" key="6">
    <source>
        <dbReference type="Proteomes" id="UP000186594"/>
    </source>
</evidence>
<organism evidence="5 6">
    <name type="scientific">Neolecta irregularis (strain DAH-3)</name>
    <dbReference type="NCBI Taxonomy" id="1198029"/>
    <lineage>
        <taxon>Eukaryota</taxon>
        <taxon>Fungi</taxon>
        <taxon>Dikarya</taxon>
        <taxon>Ascomycota</taxon>
        <taxon>Taphrinomycotina</taxon>
        <taxon>Neolectales</taxon>
        <taxon>Neolectaceae</taxon>
        <taxon>Neolecta</taxon>
    </lineage>
</organism>
<dbReference type="GO" id="GO:0000978">
    <property type="term" value="F:RNA polymerase II cis-regulatory region sequence-specific DNA binding"/>
    <property type="evidence" value="ECO:0007669"/>
    <property type="project" value="TreeGrafter"/>
</dbReference>
<dbReference type="SUPFAM" id="SSF46785">
    <property type="entry name" value="Winged helix' DNA-binding domain"/>
    <property type="match status" value="1"/>
</dbReference>
<dbReference type="PRINTS" id="PR00053">
    <property type="entry name" value="FORKHEAD"/>
</dbReference>
<dbReference type="SMART" id="SM00339">
    <property type="entry name" value="FH"/>
    <property type="match status" value="1"/>
</dbReference>
<feature type="domain" description="Fork-head" evidence="4">
    <location>
        <begin position="102"/>
        <end position="229"/>
    </location>
</feature>
<gene>
    <name evidence="5" type="ORF">NEOLI_002436</name>
</gene>
<reference evidence="5 6" key="1">
    <citation type="submission" date="2016-04" db="EMBL/GenBank/DDBJ databases">
        <title>Evolutionary innovation and constraint leading to complex multicellularity in the Ascomycota.</title>
        <authorList>
            <person name="Cisse O."/>
            <person name="Nguyen A."/>
            <person name="Hewitt D.A."/>
            <person name="Jedd G."/>
            <person name="Stajich J.E."/>
        </authorList>
    </citation>
    <scope>NUCLEOTIDE SEQUENCE [LARGE SCALE GENOMIC DNA]</scope>
    <source>
        <strain evidence="5 6">DAH-3</strain>
    </source>
</reference>
<protein>
    <submittedName>
        <fullName evidence="5">Forkhead box protein J3</fullName>
    </submittedName>
</protein>
<dbReference type="Proteomes" id="UP000186594">
    <property type="component" value="Unassembled WGS sequence"/>
</dbReference>
<keyword evidence="2" id="KW-0539">Nucleus</keyword>
<dbReference type="Gene3D" id="1.10.10.10">
    <property type="entry name" value="Winged helix-like DNA-binding domain superfamily/Winged helix DNA-binding domain"/>
    <property type="match status" value="1"/>
</dbReference>
<evidence type="ECO:0000256" key="1">
    <source>
        <dbReference type="ARBA" id="ARBA00023125"/>
    </source>
</evidence>
<evidence type="ECO:0000259" key="4">
    <source>
        <dbReference type="PROSITE" id="PS50039"/>
    </source>
</evidence>
<dbReference type="InterPro" id="IPR001766">
    <property type="entry name" value="Fork_head_dom"/>
</dbReference>
<dbReference type="PROSITE" id="PS50039">
    <property type="entry name" value="FORK_HEAD_3"/>
    <property type="match status" value="1"/>
</dbReference>
<keyword evidence="1 2" id="KW-0238">DNA-binding</keyword>
<proteinExistence type="predicted"/>
<evidence type="ECO:0000313" key="5">
    <source>
        <dbReference type="EMBL" id="OLL22704.1"/>
    </source>
</evidence>
<evidence type="ECO:0000256" key="2">
    <source>
        <dbReference type="PROSITE-ProRule" id="PRU00089"/>
    </source>
</evidence>
<comment type="caution">
    <text evidence="5">The sequence shown here is derived from an EMBL/GenBank/DDBJ whole genome shotgun (WGS) entry which is preliminary data.</text>
</comment>
<feature type="region of interest" description="Disordered" evidence="3">
    <location>
        <begin position="168"/>
        <end position="200"/>
    </location>
</feature>
<dbReference type="InterPro" id="IPR036390">
    <property type="entry name" value="WH_DNA-bd_sf"/>
</dbReference>
<dbReference type="OrthoDB" id="5402974at2759"/>
<sequence length="243" mass="27536">MDPCDQTIPNYYQPSANYSQTTYRRNWSDLRNSPFNAYNISSLSPSSNYPGLIVDHEIRARYTAVGPPSAAAQAAAAEMRAQQANQTVGRRRRRRCPPSYGNYATMIAHEILQSPRRKMTLRQIYHHLEARFPDMFSDERPGEVGGKGWQNTVRHSLSINSCFVKIPRNKDDDTDSEEDTDYYVSSDGRMTPRSTKRPSAGYKKGGYWAVDESHLSTISHNGKLDLRRIAATKPGQSHPYAMI</sequence>
<dbReference type="GO" id="GO:0000981">
    <property type="term" value="F:DNA-binding transcription factor activity, RNA polymerase II-specific"/>
    <property type="evidence" value="ECO:0007669"/>
    <property type="project" value="TreeGrafter"/>
</dbReference>
<dbReference type="GO" id="GO:0005634">
    <property type="term" value="C:nucleus"/>
    <property type="evidence" value="ECO:0007669"/>
    <property type="project" value="UniProtKB-SubCell"/>
</dbReference>
<comment type="subcellular location">
    <subcellularLocation>
        <location evidence="2">Nucleus</location>
    </subcellularLocation>
</comment>
<dbReference type="InterPro" id="IPR050211">
    <property type="entry name" value="FOX_domain-containing"/>
</dbReference>
<feature type="DNA-binding region" description="Fork-head" evidence="2">
    <location>
        <begin position="102"/>
        <end position="229"/>
    </location>
</feature>
<feature type="compositionally biased region" description="Acidic residues" evidence="3">
    <location>
        <begin position="172"/>
        <end position="181"/>
    </location>
</feature>
<dbReference type="PANTHER" id="PTHR11829">
    <property type="entry name" value="FORKHEAD BOX PROTEIN"/>
    <property type="match status" value="1"/>
</dbReference>
<accession>A0A1U7LJ82</accession>
<dbReference type="PANTHER" id="PTHR11829:SF343">
    <property type="entry name" value="FORK-HEAD DOMAIN-CONTAINING PROTEIN"/>
    <property type="match status" value="1"/>
</dbReference>
<dbReference type="Pfam" id="PF00250">
    <property type="entry name" value="Forkhead"/>
    <property type="match status" value="1"/>
</dbReference>
<dbReference type="CDD" id="cd00059">
    <property type="entry name" value="FH_FOX"/>
    <property type="match status" value="1"/>
</dbReference>
<name>A0A1U7LJ82_NEOID</name>
<dbReference type="InterPro" id="IPR036388">
    <property type="entry name" value="WH-like_DNA-bd_sf"/>
</dbReference>
<keyword evidence="6" id="KW-1185">Reference proteome</keyword>